<evidence type="ECO:0000256" key="4">
    <source>
        <dbReference type="ARBA" id="ARBA00022989"/>
    </source>
</evidence>
<protein>
    <submittedName>
        <fullName evidence="7">APC family permease</fullName>
    </submittedName>
</protein>
<comment type="subcellular location">
    <subcellularLocation>
        <location evidence="1">Cell membrane</location>
        <topology evidence="1">Multi-pass membrane protein</topology>
    </subcellularLocation>
</comment>
<dbReference type="AlphaFoldDB" id="A0AAX4L4D8"/>
<dbReference type="Gene3D" id="1.20.1740.10">
    <property type="entry name" value="Amino acid/polyamine transporter I"/>
    <property type="match status" value="1"/>
</dbReference>
<evidence type="ECO:0000256" key="6">
    <source>
        <dbReference type="SAM" id="Phobius"/>
    </source>
</evidence>
<dbReference type="GeneID" id="89336420"/>
<proteinExistence type="predicted"/>
<dbReference type="Pfam" id="PF13520">
    <property type="entry name" value="AA_permease_2"/>
    <property type="match status" value="1"/>
</dbReference>
<evidence type="ECO:0000256" key="2">
    <source>
        <dbReference type="ARBA" id="ARBA00022475"/>
    </source>
</evidence>
<evidence type="ECO:0000313" key="8">
    <source>
        <dbReference type="Proteomes" id="UP001432202"/>
    </source>
</evidence>
<reference evidence="7 8" key="1">
    <citation type="submission" date="2024-02" db="EMBL/GenBank/DDBJ databases">
        <title>STSV induces naive adaptation in Sulfolobus.</title>
        <authorList>
            <person name="Xiang X."/>
            <person name="Song M."/>
        </authorList>
    </citation>
    <scope>NUCLEOTIDE SEQUENCE [LARGE SCALE GENOMIC DNA]</scope>
    <source>
        <strain evidence="7 8">RT2</strain>
    </source>
</reference>
<keyword evidence="8" id="KW-1185">Reference proteome</keyword>
<name>A0AAX4L4D8_9CREN</name>
<feature type="transmembrane region" description="Helical" evidence="6">
    <location>
        <begin position="122"/>
        <end position="142"/>
    </location>
</feature>
<sequence length="530" mass="58869">MPDKNQSIFIRQSSGLVREVSPWASFFATFGLVTGGVPILIVSWLYLAPGANWTLSYLITLLPTLGMSFLFYIASISTPRSGGDYVFNARGSHPLIGFVNYWALWIAFALSLGLYSYLGGQWFAYLFTGIGLFYGSSTLINLGNFFTTTLGSVIIGIIILAISAVVASVGRYGWTFVFTTGIVSIITTIVTFVALGTIHPSQFYSALSSFTGVKDAYSDVVNTATSNGLTFVSPTTGALLAIPVVWYYYVWYNLPASWSGEMRRVKYNSLLGIVGAILFVAIYYILFTDLNLNAFGERFLTSWSYISSNSLNNTIYNDLSGIGTFTPFFALLVNHSIILYIIMWIAFWLPNFYSQPPLLISLTRYLFAWAFDRIMPERLANVNERFHIPLEATITSIIVGTIGLLLYAYVPTISIVDVTVVFEISYGIFALTTALMPFIRKDFFDKAVAVKTKIGKIPLISLIGFPVFGFLLYALYITWGNPVLLPINFPTILSLGIIYASGIIIYVISYIFNTRKGIQIDLIFKEIPPE</sequence>
<feature type="transmembrane region" description="Helical" evidence="6">
    <location>
        <begin position="269"/>
        <end position="287"/>
    </location>
</feature>
<keyword evidence="5 6" id="KW-0472">Membrane</keyword>
<dbReference type="RefSeq" id="WP_338604511.1">
    <property type="nucleotide sequence ID" value="NZ_CP146016.1"/>
</dbReference>
<evidence type="ECO:0000313" key="7">
    <source>
        <dbReference type="EMBL" id="WWQ61732.1"/>
    </source>
</evidence>
<feature type="transmembrane region" description="Helical" evidence="6">
    <location>
        <begin position="491"/>
        <end position="512"/>
    </location>
</feature>
<evidence type="ECO:0000256" key="5">
    <source>
        <dbReference type="ARBA" id="ARBA00023136"/>
    </source>
</evidence>
<feature type="transmembrane region" description="Helical" evidence="6">
    <location>
        <begin position="228"/>
        <end position="249"/>
    </location>
</feature>
<evidence type="ECO:0000256" key="3">
    <source>
        <dbReference type="ARBA" id="ARBA00022692"/>
    </source>
</evidence>
<keyword evidence="3 6" id="KW-0812">Transmembrane</keyword>
<dbReference type="GO" id="GO:0005886">
    <property type="term" value="C:plasma membrane"/>
    <property type="evidence" value="ECO:0007669"/>
    <property type="project" value="UniProtKB-SubCell"/>
</dbReference>
<keyword evidence="4 6" id="KW-1133">Transmembrane helix</keyword>
<feature type="transmembrane region" description="Helical" evidence="6">
    <location>
        <begin position="95"/>
        <end position="116"/>
    </location>
</feature>
<dbReference type="EMBL" id="CP146016">
    <property type="protein sequence ID" value="WWQ61732.1"/>
    <property type="molecule type" value="Genomic_DNA"/>
</dbReference>
<dbReference type="InterPro" id="IPR002293">
    <property type="entry name" value="AA/rel_permease1"/>
</dbReference>
<feature type="transmembrane region" description="Helical" evidence="6">
    <location>
        <begin position="53"/>
        <end position="74"/>
    </location>
</feature>
<feature type="transmembrane region" description="Helical" evidence="6">
    <location>
        <begin position="20"/>
        <end position="47"/>
    </location>
</feature>
<feature type="transmembrane region" description="Helical" evidence="6">
    <location>
        <begin position="416"/>
        <end position="439"/>
    </location>
</feature>
<dbReference type="PANTHER" id="PTHR42770:SF7">
    <property type="entry name" value="MEMBRANE PROTEIN"/>
    <property type="match status" value="1"/>
</dbReference>
<accession>A0AAX4L4D8</accession>
<feature type="transmembrane region" description="Helical" evidence="6">
    <location>
        <begin position="459"/>
        <end position="479"/>
    </location>
</feature>
<feature type="transmembrane region" description="Helical" evidence="6">
    <location>
        <begin position="392"/>
        <end position="410"/>
    </location>
</feature>
<dbReference type="PIRSF" id="PIRSF006060">
    <property type="entry name" value="AA_transporter"/>
    <property type="match status" value="1"/>
</dbReference>
<feature type="transmembrane region" description="Helical" evidence="6">
    <location>
        <begin position="328"/>
        <end position="347"/>
    </location>
</feature>
<organism evidence="7 8">
    <name type="scientific">Sulfolobus tengchongensis</name>
    <dbReference type="NCBI Taxonomy" id="207809"/>
    <lineage>
        <taxon>Archaea</taxon>
        <taxon>Thermoproteota</taxon>
        <taxon>Thermoprotei</taxon>
        <taxon>Sulfolobales</taxon>
        <taxon>Sulfolobaceae</taxon>
        <taxon>Sulfolobus</taxon>
    </lineage>
</organism>
<dbReference type="PANTHER" id="PTHR42770">
    <property type="entry name" value="AMINO ACID TRANSPORTER-RELATED"/>
    <property type="match status" value="1"/>
</dbReference>
<feature type="transmembrane region" description="Helical" evidence="6">
    <location>
        <begin position="149"/>
        <end position="170"/>
    </location>
</feature>
<dbReference type="GO" id="GO:0022857">
    <property type="term" value="F:transmembrane transporter activity"/>
    <property type="evidence" value="ECO:0007669"/>
    <property type="project" value="InterPro"/>
</dbReference>
<gene>
    <name evidence="7" type="ORF">V6M85_06590</name>
</gene>
<dbReference type="Proteomes" id="UP001432202">
    <property type="component" value="Chromosome"/>
</dbReference>
<keyword evidence="2" id="KW-1003">Cell membrane</keyword>
<evidence type="ECO:0000256" key="1">
    <source>
        <dbReference type="ARBA" id="ARBA00004651"/>
    </source>
</evidence>
<dbReference type="InterPro" id="IPR050367">
    <property type="entry name" value="APC_superfamily"/>
</dbReference>
<feature type="transmembrane region" description="Helical" evidence="6">
    <location>
        <begin position="176"/>
        <end position="198"/>
    </location>
</feature>